<dbReference type="GO" id="GO:0140082">
    <property type="term" value="F:SUMO-ubiquitin ligase activity"/>
    <property type="evidence" value="ECO:0007669"/>
    <property type="project" value="TreeGrafter"/>
</dbReference>
<dbReference type="GO" id="GO:0008270">
    <property type="term" value="F:zinc ion binding"/>
    <property type="evidence" value="ECO:0007669"/>
    <property type="project" value="UniProtKB-KW"/>
</dbReference>
<dbReference type="PROSITE" id="PS50089">
    <property type="entry name" value="ZF_RING_2"/>
    <property type="match status" value="1"/>
</dbReference>
<dbReference type="InterPro" id="IPR001841">
    <property type="entry name" value="Znf_RING"/>
</dbReference>
<evidence type="ECO:0000256" key="3">
    <source>
        <dbReference type="ARBA" id="ARBA00022833"/>
    </source>
</evidence>
<evidence type="ECO:0000256" key="1">
    <source>
        <dbReference type="ARBA" id="ARBA00022723"/>
    </source>
</evidence>
<feature type="compositionally biased region" description="Basic and acidic residues" evidence="5">
    <location>
        <begin position="273"/>
        <end position="287"/>
    </location>
</feature>
<dbReference type="GO" id="GO:0033768">
    <property type="term" value="C:SUMO-targeted ubiquitin ligase complex"/>
    <property type="evidence" value="ECO:0007669"/>
    <property type="project" value="TreeGrafter"/>
</dbReference>
<feature type="compositionally biased region" description="Polar residues" evidence="5">
    <location>
        <begin position="777"/>
        <end position="789"/>
    </location>
</feature>
<keyword evidence="1" id="KW-0479">Metal-binding</keyword>
<reference evidence="8" key="1">
    <citation type="submission" date="2018-03" db="EMBL/GenBank/DDBJ databases">
        <authorList>
            <person name="Guldener U."/>
        </authorList>
    </citation>
    <scope>NUCLEOTIDE SEQUENCE</scope>
</reference>
<dbReference type="InterPro" id="IPR049627">
    <property type="entry name" value="SLX8"/>
</dbReference>
<keyword evidence="9" id="KW-1185">Reference proteome</keyword>
<dbReference type="SUPFAM" id="SSF47473">
    <property type="entry name" value="EF-hand"/>
    <property type="match status" value="1"/>
</dbReference>
<feature type="compositionally biased region" description="Basic and acidic residues" evidence="5">
    <location>
        <begin position="143"/>
        <end position="153"/>
    </location>
</feature>
<dbReference type="GO" id="GO:0032183">
    <property type="term" value="F:SUMO binding"/>
    <property type="evidence" value="ECO:0007669"/>
    <property type="project" value="TreeGrafter"/>
</dbReference>
<dbReference type="Proteomes" id="UP001187682">
    <property type="component" value="Unassembled WGS sequence"/>
</dbReference>
<feature type="domain" description="EH" evidence="6">
    <location>
        <begin position="497"/>
        <end position="561"/>
    </location>
</feature>
<feature type="compositionally biased region" description="Low complexity" evidence="5">
    <location>
        <begin position="204"/>
        <end position="216"/>
    </location>
</feature>
<feature type="compositionally biased region" description="Polar residues" evidence="5">
    <location>
        <begin position="291"/>
        <end position="300"/>
    </location>
</feature>
<dbReference type="GO" id="GO:0006511">
    <property type="term" value="P:ubiquitin-dependent protein catabolic process"/>
    <property type="evidence" value="ECO:0007669"/>
    <property type="project" value="TreeGrafter"/>
</dbReference>
<evidence type="ECO:0000259" key="6">
    <source>
        <dbReference type="PROSITE" id="PS50031"/>
    </source>
</evidence>
<dbReference type="PANTHER" id="PTHR47094">
    <property type="entry name" value="ELFLESS, ISOFORM B"/>
    <property type="match status" value="1"/>
</dbReference>
<feature type="region of interest" description="Disordered" evidence="5">
    <location>
        <begin position="717"/>
        <end position="742"/>
    </location>
</feature>
<dbReference type="PROSITE" id="PS50031">
    <property type="entry name" value="EH"/>
    <property type="match status" value="1"/>
</dbReference>
<protein>
    <recommendedName>
        <fullName evidence="10">RING-type domain-containing protein</fullName>
    </recommendedName>
</protein>
<comment type="caution">
    <text evidence="8">The sequence shown here is derived from an EMBL/GenBank/DDBJ whole genome shotgun (WGS) entry which is preliminary data.</text>
</comment>
<dbReference type="Gene3D" id="1.10.238.10">
    <property type="entry name" value="EF-hand"/>
    <property type="match status" value="1"/>
</dbReference>
<dbReference type="SMART" id="SM00027">
    <property type="entry name" value="EH"/>
    <property type="match status" value="1"/>
</dbReference>
<dbReference type="PROSITE" id="PS00518">
    <property type="entry name" value="ZF_RING_1"/>
    <property type="match status" value="1"/>
</dbReference>
<dbReference type="InterPro" id="IPR000261">
    <property type="entry name" value="EH_dom"/>
</dbReference>
<evidence type="ECO:0000313" key="8">
    <source>
        <dbReference type="EMBL" id="SPO02940.1"/>
    </source>
</evidence>
<evidence type="ECO:0000256" key="5">
    <source>
        <dbReference type="SAM" id="MobiDB-lite"/>
    </source>
</evidence>
<proteinExistence type="predicted"/>
<dbReference type="CDD" id="cd00052">
    <property type="entry name" value="EH"/>
    <property type="match status" value="1"/>
</dbReference>
<evidence type="ECO:0008006" key="10">
    <source>
        <dbReference type="Google" id="ProtNLM"/>
    </source>
</evidence>
<dbReference type="Gene3D" id="3.30.40.10">
    <property type="entry name" value="Zinc/RING finger domain, C3HC4 (zinc finger)"/>
    <property type="match status" value="1"/>
</dbReference>
<dbReference type="InterPro" id="IPR013083">
    <property type="entry name" value="Znf_RING/FYVE/PHD"/>
</dbReference>
<feature type="region of interest" description="Disordered" evidence="5">
    <location>
        <begin position="371"/>
        <end position="442"/>
    </location>
</feature>
<gene>
    <name evidence="8" type="ORF">DNG_05619</name>
</gene>
<dbReference type="AlphaFoldDB" id="A0AAE8SVM7"/>
<evidence type="ECO:0000256" key="2">
    <source>
        <dbReference type="ARBA" id="ARBA00022771"/>
    </source>
</evidence>
<dbReference type="PANTHER" id="PTHR47094:SF1">
    <property type="entry name" value="RING-TYPE E3 UBIQUITIN TRANSFERASE"/>
    <property type="match status" value="1"/>
</dbReference>
<keyword evidence="2 4" id="KW-0863">Zinc-finger</keyword>
<dbReference type="Pfam" id="PF12763">
    <property type="entry name" value="EH"/>
    <property type="match status" value="1"/>
</dbReference>
<feature type="compositionally biased region" description="Basic residues" evidence="5">
    <location>
        <begin position="422"/>
        <end position="441"/>
    </location>
</feature>
<dbReference type="Pfam" id="PF13920">
    <property type="entry name" value="zf-C3HC4_3"/>
    <property type="match status" value="1"/>
</dbReference>
<feature type="compositionally biased region" description="Polar residues" evidence="5">
    <location>
        <begin position="733"/>
        <end position="742"/>
    </location>
</feature>
<evidence type="ECO:0000313" key="9">
    <source>
        <dbReference type="Proteomes" id="UP001187682"/>
    </source>
</evidence>
<feature type="compositionally biased region" description="Low complexity" evidence="5">
    <location>
        <begin position="759"/>
        <end position="770"/>
    </location>
</feature>
<keyword evidence="3" id="KW-0862">Zinc</keyword>
<feature type="compositionally biased region" description="Low complexity" evidence="5">
    <location>
        <begin position="317"/>
        <end position="340"/>
    </location>
</feature>
<accession>A0AAE8SVM7</accession>
<dbReference type="InterPro" id="IPR017907">
    <property type="entry name" value="Znf_RING_CS"/>
</dbReference>
<dbReference type="SUPFAM" id="SSF57850">
    <property type="entry name" value="RING/U-box"/>
    <property type="match status" value="1"/>
</dbReference>
<feature type="region of interest" description="Disordered" evidence="5">
    <location>
        <begin position="23"/>
        <end position="357"/>
    </location>
</feature>
<dbReference type="InterPro" id="IPR011992">
    <property type="entry name" value="EF-hand-dom_pair"/>
</dbReference>
<organism evidence="8 9">
    <name type="scientific">Cephalotrichum gorgonifer</name>
    <dbReference type="NCBI Taxonomy" id="2041049"/>
    <lineage>
        <taxon>Eukaryota</taxon>
        <taxon>Fungi</taxon>
        <taxon>Dikarya</taxon>
        <taxon>Ascomycota</taxon>
        <taxon>Pezizomycotina</taxon>
        <taxon>Sordariomycetes</taxon>
        <taxon>Hypocreomycetidae</taxon>
        <taxon>Microascales</taxon>
        <taxon>Microascaceae</taxon>
        <taxon>Cephalotrichum</taxon>
    </lineage>
</organism>
<dbReference type="SMART" id="SM00184">
    <property type="entry name" value="RING"/>
    <property type="match status" value="1"/>
</dbReference>
<feature type="region of interest" description="Disordered" evidence="5">
    <location>
        <begin position="756"/>
        <end position="817"/>
    </location>
</feature>
<evidence type="ECO:0000259" key="7">
    <source>
        <dbReference type="PROSITE" id="PS50089"/>
    </source>
</evidence>
<feature type="compositionally biased region" description="Basic and acidic residues" evidence="5">
    <location>
        <begin position="404"/>
        <end position="421"/>
    </location>
</feature>
<feature type="compositionally biased region" description="Basic and acidic residues" evidence="5">
    <location>
        <begin position="61"/>
        <end position="74"/>
    </location>
</feature>
<sequence>MNSPSPPSGTTPALQGALLAFQKGQLPLPRETRLTPGTSRAHSRERSPRRLAPQDSGPPRARHDISPSRSHDVSDTAGVGVIAPRRSSPVRTGDSFIAANLAAGPLSPARTGTGGPVDASRSPRADTRPIPSAAKLISMFEGTEERGGVDSRGKTPTSDGGGDGDPVKVDAPPRPTVGAARAGEHAKRAGTPGGKPEAHKASAARRPPVARSKPAVDAALLAARQVARTSAAERAETSPARGPTPPTPPKPRGMGRGDPRAITPLPSPSISATKKDHPVILEPEAGRQRRGSASSEDTFVSASSVQSPAPSPPPSPTRSVRPPRTPTRTSNKSASTSPSRRPAPPPRRNPAGASLNATALSTAIVAGSLASSRLTPSNTGGGDAATTPQKHQPSPRLLQTLRTGDSDHAHRHRDEEEEKTRKNGLRGKRHKHHEGARKRWAARVSEGQRKRYEALWASNRGLFVEEHLSSSSPLGGAGGWARGGVDPGDYVVNVVVRELWRRSRLPDDELEEVWALVDAEGRGVLGRREFVVGTWLVDQRLRGRKIPARVGDSVWDSASDSPQTHGYLRSGNFHLPIFLPPLQPPNPRATGPEPPLSSTPALWNHHSSFPSGSFPTPYADASFVSYYPPPIYPGHFGTFHDATDPISFLPGAPLPSISGLAPFAASGEHRARSLRAGGYFFSLSQGAEIQGQPLESSGRESYLEHLSAVSPPTAALDPTVGGIPPPNPAVTPAASSPSTRRNTYLHGLYPAAADLEPATTSPTITSTRTMSARKRNSTVVDLPSSSPAAQGSKRRRRTSAAAPSRSDPLEAEESDDEDVIDLRDISRVPEMLLKRQREKAERVKLGGFQCAICMDWATSLTVTHCGHLFCADCLTTAMDTEAQRHKCPICRQKIESKPREAYKSSTKGFWPLELKLMTATKKGKRADGQQATVKPGEST</sequence>
<evidence type="ECO:0000256" key="4">
    <source>
        <dbReference type="PROSITE-ProRule" id="PRU00175"/>
    </source>
</evidence>
<name>A0AAE8SVM7_9PEZI</name>
<feature type="compositionally biased region" description="Pro residues" evidence="5">
    <location>
        <begin position="242"/>
        <end position="251"/>
    </location>
</feature>
<dbReference type="EMBL" id="ONZQ02000007">
    <property type="protein sequence ID" value="SPO02940.1"/>
    <property type="molecule type" value="Genomic_DNA"/>
</dbReference>
<dbReference type="GO" id="GO:0061630">
    <property type="term" value="F:ubiquitin protein ligase activity"/>
    <property type="evidence" value="ECO:0007669"/>
    <property type="project" value="InterPro"/>
</dbReference>
<feature type="domain" description="RING-type" evidence="7">
    <location>
        <begin position="850"/>
        <end position="891"/>
    </location>
</feature>